<feature type="compositionally biased region" description="Low complexity" evidence="1">
    <location>
        <begin position="246"/>
        <end position="259"/>
    </location>
</feature>
<organism evidence="3 4">
    <name type="scientific">Micromonospora polyrhachis</name>
    <dbReference type="NCBI Taxonomy" id="1282883"/>
    <lineage>
        <taxon>Bacteria</taxon>
        <taxon>Bacillati</taxon>
        <taxon>Actinomycetota</taxon>
        <taxon>Actinomycetes</taxon>
        <taxon>Micromonosporales</taxon>
        <taxon>Micromonosporaceae</taxon>
        <taxon>Micromonospora</taxon>
    </lineage>
</organism>
<proteinExistence type="predicted"/>
<dbReference type="Gene3D" id="2.60.40.230">
    <property type="entry name" value="Neocarzinostatin-like"/>
    <property type="match status" value="1"/>
</dbReference>
<dbReference type="EMBL" id="JACHJW010000001">
    <property type="protein sequence ID" value="MBB4956513.1"/>
    <property type="molecule type" value="Genomic_DNA"/>
</dbReference>
<dbReference type="AlphaFoldDB" id="A0A7W7SKL4"/>
<evidence type="ECO:0000256" key="1">
    <source>
        <dbReference type="SAM" id="MobiDB-lite"/>
    </source>
</evidence>
<comment type="caution">
    <text evidence="3">The sequence shown here is derived from an EMBL/GenBank/DDBJ whole genome shotgun (WGS) entry which is preliminary data.</text>
</comment>
<keyword evidence="2" id="KW-0732">Signal</keyword>
<reference evidence="3 4" key="1">
    <citation type="submission" date="2020-08" db="EMBL/GenBank/DDBJ databases">
        <title>Sequencing the genomes of 1000 actinobacteria strains.</title>
        <authorList>
            <person name="Klenk H.-P."/>
        </authorList>
    </citation>
    <scope>NUCLEOTIDE SEQUENCE [LARGE SCALE GENOMIC DNA]</scope>
    <source>
        <strain evidence="3 4">DSM 45886</strain>
    </source>
</reference>
<sequence length="550" mass="52831">MGLFRTTATAAVVAALAAITTAVCVSPAQAYGPTPGNLGCRLYFNDAGTGSSPTNWDDTYGLTQTPATPSPGQTVTVTFTAAAGPLNGPVAINPGDVPIVVEAVLGGSQSGSVTLSQPNYPAGPIPGNARTGPITATGTYVAGATGAATLTVNRVILDNPVAKTYCSAEGDRDHKAAPVPTHIVESFTVFGGTVSVTSVTGQTVTGYARAGNVINYAVSGLAPSTALTATLRAADGTGTPEGSGTGTTDAAGAGTGTLTVPSGATSGARTLAVSDGTNTVSVPITILGSPSIAITPSGGGSGTVVAVTGTNWNPGSTVTIGGYKALTGPPPPPATSDPATTATAGASGGINATFTVTDATTAYIGAQSGALFAISAWTASADSCVAKTGSATTGSCILSYNLSETVTAGNLSMARAAGSGNITFAGVTVGGTVQTTTGSLSTVTVADYRGSTFGWSLVGTVTDFTGTPGGTIAKSNLSWTPACVGTAGATNAVAAVPGTPGTVDGATLCSAPTSATGTGGSFDAAAGLTLSVPANQLAGTYAATLTLTLS</sequence>
<dbReference type="RefSeq" id="WP_184532009.1">
    <property type="nucleotide sequence ID" value="NZ_JACHJW010000001.1"/>
</dbReference>
<feature type="signal peptide" evidence="2">
    <location>
        <begin position="1"/>
        <end position="30"/>
    </location>
</feature>
<evidence type="ECO:0000313" key="3">
    <source>
        <dbReference type="EMBL" id="MBB4956513.1"/>
    </source>
</evidence>
<evidence type="ECO:0000313" key="4">
    <source>
        <dbReference type="Proteomes" id="UP000578819"/>
    </source>
</evidence>
<gene>
    <name evidence="3" type="ORF">FHR38_000246</name>
</gene>
<keyword evidence="4" id="KW-1185">Reference proteome</keyword>
<feature type="chain" id="PRO_5030695054" description="WxL domain surface cell wall-binding" evidence="2">
    <location>
        <begin position="31"/>
        <end position="550"/>
    </location>
</feature>
<feature type="region of interest" description="Disordered" evidence="1">
    <location>
        <begin position="234"/>
        <end position="263"/>
    </location>
</feature>
<dbReference type="Proteomes" id="UP000578819">
    <property type="component" value="Unassembled WGS sequence"/>
</dbReference>
<protein>
    <recommendedName>
        <fullName evidence="5">WxL domain surface cell wall-binding</fullName>
    </recommendedName>
</protein>
<evidence type="ECO:0008006" key="5">
    <source>
        <dbReference type="Google" id="ProtNLM"/>
    </source>
</evidence>
<evidence type="ECO:0000256" key="2">
    <source>
        <dbReference type="SAM" id="SignalP"/>
    </source>
</evidence>
<name>A0A7W7SKL4_9ACTN</name>
<accession>A0A7W7SKL4</accession>